<comment type="caution">
    <text evidence="2">The sequence shown here is derived from an EMBL/GenBank/DDBJ whole genome shotgun (WGS) entry which is preliminary data.</text>
</comment>
<dbReference type="InterPro" id="IPR046474">
    <property type="entry name" value="DUF6795"/>
</dbReference>
<evidence type="ECO:0000259" key="1">
    <source>
        <dbReference type="Pfam" id="PF20598"/>
    </source>
</evidence>
<protein>
    <submittedName>
        <fullName evidence="2">DUF6795 domain-containing protein</fullName>
    </submittedName>
</protein>
<evidence type="ECO:0000313" key="2">
    <source>
        <dbReference type="EMBL" id="MFC3283750.1"/>
    </source>
</evidence>
<dbReference type="RefSeq" id="WP_386773036.1">
    <property type="nucleotide sequence ID" value="NZ_JBHRUG010000017.1"/>
</dbReference>
<dbReference type="EMBL" id="JBHRUG010000017">
    <property type="protein sequence ID" value="MFC3283750.1"/>
    <property type="molecule type" value="Genomic_DNA"/>
</dbReference>
<gene>
    <name evidence="2" type="ORF">ACFOEV_09040</name>
</gene>
<dbReference type="Pfam" id="PF20598">
    <property type="entry name" value="DUF6795"/>
    <property type="match status" value="1"/>
</dbReference>
<name>A0ABV7LPW9_9GAMM</name>
<feature type="domain" description="DUF6795" evidence="1">
    <location>
        <begin position="35"/>
        <end position="134"/>
    </location>
</feature>
<reference evidence="3" key="1">
    <citation type="journal article" date="2019" name="Int. J. Syst. Evol. Microbiol.">
        <title>The Global Catalogue of Microorganisms (GCM) 10K type strain sequencing project: providing services to taxonomists for standard genome sequencing and annotation.</title>
        <authorList>
            <consortium name="The Broad Institute Genomics Platform"/>
            <consortium name="The Broad Institute Genome Sequencing Center for Infectious Disease"/>
            <person name="Wu L."/>
            <person name="Ma J."/>
        </authorList>
    </citation>
    <scope>NUCLEOTIDE SEQUENCE [LARGE SCALE GENOMIC DNA]</scope>
    <source>
        <strain evidence="3">CECT 7698</strain>
    </source>
</reference>
<sequence length="157" mass="18011">MKTLILMLVILLFGLAIVMTFFDIGKAYVFSPTRITITLNQEPLKGAKVIRRWDWNKQGEDHAFTNEEGVVELPEIRRRGITQFILAEFVAAQQIMVLVDDKEERIWSYSKRASGENAELGGKPLVLNCELSNEEKMYRDFGPPLLTKCTWSKEEVS</sequence>
<dbReference type="Proteomes" id="UP001595579">
    <property type="component" value="Unassembled WGS sequence"/>
</dbReference>
<evidence type="ECO:0000313" key="3">
    <source>
        <dbReference type="Proteomes" id="UP001595579"/>
    </source>
</evidence>
<accession>A0ABV7LPW9</accession>
<keyword evidence="3" id="KW-1185">Reference proteome</keyword>
<organism evidence="2 3">
    <name type="scientific">Litchfieldella rifensis</name>
    <dbReference type="NCBI Taxonomy" id="762643"/>
    <lineage>
        <taxon>Bacteria</taxon>
        <taxon>Pseudomonadati</taxon>
        <taxon>Pseudomonadota</taxon>
        <taxon>Gammaproteobacteria</taxon>
        <taxon>Oceanospirillales</taxon>
        <taxon>Halomonadaceae</taxon>
        <taxon>Litchfieldella</taxon>
    </lineage>
</organism>
<proteinExistence type="predicted"/>